<reference evidence="5" key="1">
    <citation type="submission" date="2023-10" db="EMBL/GenBank/DDBJ databases">
        <authorList>
            <person name="Chen Y."/>
            <person name="Shah S."/>
            <person name="Dougan E. K."/>
            <person name="Thang M."/>
            <person name="Chan C."/>
        </authorList>
    </citation>
    <scope>NUCLEOTIDE SEQUENCE [LARGE SCALE GENOMIC DNA]</scope>
</reference>
<dbReference type="Pfam" id="PF21771">
    <property type="entry name" value="CFAP58_CC"/>
    <property type="match status" value="1"/>
</dbReference>
<evidence type="ECO:0000256" key="1">
    <source>
        <dbReference type="ARBA" id="ARBA00023054"/>
    </source>
</evidence>
<dbReference type="PANTHER" id="PTHR32083:SF0">
    <property type="entry name" value="CILIA AND FLAGELLA-ASSOCIATED PROTEIN 58"/>
    <property type="match status" value="1"/>
</dbReference>
<accession>A0ABN9PKB6</accession>
<feature type="compositionally biased region" description="Pro residues" evidence="3">
    <location>
        <begin position="853"/>
        <end position="876"/>
    </location>
</feature>
<dbReference type="EMBL" id="CAUYUJ010000973">
    <property type="protein sequence ID" value="CAK0793463.1"/>
    <property type="molecule type" value="Genomic_DNA"/>
</dbReference>
<evidence type="ECO:0000256" key="2">
    <source>
        <dbReference type="SAM" id="Coils"/>
    </source>
</evidence>
<keyword evidence="1 2" id="KW-0175">Coiled coil</keyword>
<dbReference type="PANTHER" id="PTHR32083">
    <property type="entry name" value="CILIA AND FLAGELLA-ASSOCIATED PROTEIN 58-RELATED"/>
    <property type="match status" value="1"/>
</dbReference>
<dbReference type="Proteomes" id="UP001189429">
    <property type="component" value="Unassembled WGS sequence"/>
</dbReference>
<proteinExistence type="predicted"/>
<feature type="coiled-coil region" evidence="2">
    <location>
        <begin position="78"/>
        <end position="129"/>
    </location>
</feature>
<comment type="caution">
    <text evidence="5">The sequence shown here is derived from an EMBL/GenBank/DDBJ whole genome shotgun (WGS) entry which is preliminary data.</text>
</comment>
<evidence type="ECO:0000259" key="4">
    <source>
        <dbReference type="Pfam" id="PF21771"/>
    </source>
</evidence>
<evidence type="ECO:0000313" key="6">
    <source>
        <dbReference type="Proteomes" id="UP001189429"/>
    </source>
</evidence>
<feature type="non-terminal residue" evidence="5">
    <location>
        <position position="876"/>
    </location>
</feature>
<organism evidence="5 6">
    <name type="scientific">Prorocentrum cordatum</name>
    <dbReference type="NCBI Taxonomy" id="2364126"/>
    <lineage>
        <taxon>Eukaryota</taxon>
        <taxon>Sar</taxon>
        <taxon>Alveolata</taxon>
        <taxon>Dinophyceae</taxon>
        <taxon>Prorocentrales</taxon>
        <taxon>Prorocentraceae</taxon>
        <taxon>Prorocentrum</taxon>
    </lineage>
</organism>
<dbReference type="InterPro" id="IPR049270">
    <property type="entry name" value="CFAP58_CC"/>
</dbReference>
<evidence type="ECO:0000313" key="5">
    <source>
        <dbReference type="EMBL" id="CAK0793463.1"/>
    </source>
</evidence>
<keyword evidence="6" id="KW-1185">Reference proteome</keyword>
<feature type="region of interest" description="Disordered" evidence="3">
    <location>
        <begin position="1"/>
        <end position="27"/>
    </location>
</feature>
<gene>
    <name evidence="5" type="ORF">PCOR1329_LOCUS3760</name>
</gene>
<evidence type="ECO:0000256" key="3">
    <source>
        <dbReference type="SAM" id="MobiDB-lite"/>
    </source>
</evidence>
<sequence>MGGEQESEPAVGEAPQEAEQERQAQQKELEGVIGERDILGAQLIRRNEELALLYEKIKIQQSTLQKGEIQYNDRLREVERLRGEIRKTKADVALARTQVTNVDGLKREVHHLSKTLLREEAKLKALQEEMANPMNVHRWRELEGSDPQTYEMIQKVKSLQKLLISKTEEVVEKDSLIQEKEKLYVQLKSIIARQPGPEVAEQLAWYSQNLKDKTRHMKQMAEELESYHMRVGVLKDEIDRHNKDLSSIKQAYFQRQTSAEVGPAAAAVPAGSMREVKKVALEVFGEEGQEVLDSYTRRIEEVRSKQFRLQLGVSVGALDVTLSDSIVPVMRLRVQMLPPGPDKPALTMEKLKSPYLLTVAVPVGTLEMDIRWAWLTIERTVKADDETATRVSVVGHEPVLLNFTPTAVRPRRTAGWILPLFVDSLSGPEEDPPQEAAPARPMVPTKSVDSLAASVRTAQSRADLSGGAADAVKYRVVNLCQQTLAPSRGDKQQVASRNIELEADIASFAKDLFGSAVGNHGRLPGLTWKLALAPDMRRGARPASRSALLYHGGAQLELSARNAWVDAAGASRRLGGDAGTMAMAAWNAARPVLASAPSQREWICSESYWRCSACLRINFQRRFRAHVTRIAKKLVTSVFRGGGLRAVMWNAEERMRTRCPQVPPTGAGWQSLDALVLPSFATALAARTLGWGSDDAGRPLGFSEPLSLERANAVTIPGSGLVAELLTPSPSHRLLLLATPLRVHNQTDLALHLRFHAEGGDGLPLQLDGLAQAPACNATFLGHPLPAYDVASQHSDAPAPAPRDDEHALVLQPHAVACVPPGALMRRHQAAPWSGHRSDHLGGASWGARRPKGPPPPSPPPLPPPPLPLPPPPPPP</sequence>
<name>A0ABN9PKB6_9DINO</name>
<feature type="region of interest" description="Disordered" evidence="3">
    <location>
        <begin position="829"/>
        <end position="876"/>
    </location>
</feature>
<feature type="domain" description="Cilia- and flagella-associated protein 58 central coiled coil" evidence="4">
    <location>
        <begin position="17"/>
        <end position="91"/>
    </location>
</feature>
<protein>
    <recommendedName>
        <fullName evidence="4">Cilia- and flagella-associated protein 58 central coiled coil domain-containing protein</fullName>
    </recommendedName>
</protein>